<organism evidence="11 12">
    <name type="scientific">Tepidimonas taiwanensis</name>
    <dbReference type="NCBI Taxonomy" id="307486"/>
    <lineage>
        <taxon>Bacteria</taxon>
        <taxon>Pseudomonadati</taxon>
        <taxon>Pseudomonadota</taxon>
        <taxon>Betaproteobacteria</taxon>
        <taxon>Burkholderiales</taxon>
        <taxon>Tepidimonas</taxon>
    </lineage>
</organism>
<dbReference type="STRING" id="307486.GCA_000807215_00975"/>
<keyword evidence="8" id="KW-0067">ATP-binding</keyword>
<comment type="subcellular location">
    <subcellularLocation>
        <location evidence="1">Cytoplasm</location>
    </subcellularLocation>
</comment>
<dbReference type="PANTHER" id="PTHR33540">
    <property type="entry name" value="TRNA THREONYLCARBAMOYLADENOSINE BIOSYNTHESIS PROTEIN TSAE"/>
    <property type="match status" value="1"/>
</dbReference>
<dbReference type="Gene3D" id="3.40.50.300">
    <property type="entry name" value="P-loop containing nucleotide triphosphate hydrolases"/>
    <property type="match status" value="1"/>
</dbReference>
<protein>
    <recommendedName>
        <fullName evidence="3">tRNA threonylcarbamoyladenosine biosynthesis protein TsaE</fullName>
    </recommendedName>
    <alternativeName>
        <fullName evidence="10">t(6)A37 threonylcarbamoyladenosine biosynthesis protein TsaE</fullName>
    </alternativeName>
</protein>
<name>A0A554X6R4_9BURK</name>
<dbReference type="PANTHER" id="PTHR33540:SF2">
    <property type="entry name" value="TRNA THREONYLCARBAMOYLADENOSINE BIOSYNTHESIS PROTEIN TSAE"/>
    <property type="match status" value="1"/>
</dbReference>
<evidence type="ECO:0000256" key="8">
    <source>
        <dbReference type="ARBA" id="ARBA00022840"/>
    </source>
</evidence>
<dbReference type="EMBL" id="VJOM01000014">
    <property type="protein sequence ID" value="TSE31530.1"/>
    <property type="molecule type" value="Genomic_DNA"/>
</dbReference>
<dbReference type="GO" id="GO:0005737">
    <property type="term" value="C:cytoplasm"/>
    <property type="evidence" value="ECO:0007669"/>
    <property type="project" value="UniProtKB-SubCell"/>
</dbReference>
<keyword evidence="7" id="KW-0547">Nucleotide-binding</keyword>
<evidence type="ECO:0000256" key="4">
    <source>
        <dbReference type="ARBA" id="ARBA00022490"/>
    </source>
</evidence>
<proteinExistence type="inferred from homology"/>
<sequence length="175" mass="18613">MSVSASAANAPALTWTAVTEDDTARLAQQLAQAMGAQPALADALLTLRGNLGAGKTTFVRHLLRALGVTGRIKSPTYALVEPYELPATAARAGAPLPAWHADLYRFDDPREWEDAGLRELFATPGLKLVEWPEKAATLLPMADLDLHFLHDGDDARRIVVAAPTARGAQLLAALA</sequence>
<keyword evidence="6" id="KW-0479">Metal-binding</keyword>
<dbReference type="InterPro" id="IPR003442">
    <property type="entry name" value="T6A_TsaE"/>
</dbReference>
<evidence type="ECO:0000256" key="6">
    <source>
        <dbReference type="ARBA" id="ARBA00022723"/>
    </source>
</evidence>
<evidence type="ECO:0000256" key="5">
    <source>
        <dbReference type="ARBA" id="ARBA00022694"/>
    </source>
</evidence>
<evidence type="ECO:0000256" key="7">
    <source>
        <dbReference type="ARBA" id="ARBA00022741"/>
    </source>
</evidence>
<evidence type="ECO:0000256" key="10">
    <source>
        <dbReference type="ARBA" id="ARBA00032441"/>
    </source>
</evidence>
<dbReference type="GO" id="GO:0002949">
    <property type="term" value="P:tRNA threonylcarbamoyladenosine modification"/>
    <property type="evidence" value="ECO:0007669"/>
    <property type="project" value="InterPro"/>
</dbReference>
<keyword evidence="5" id="KW-0819">tRNA processing</keyword>
<keyword evidence="9" id="KW-0460">Magnesium</keyword>
<gene>
    <name evidence="11" type="primary">tsaE</name>
    <name evidence="11" type="ORF">Ttaiw_01484</name>
</gene>
<dbReference type="RefSeq" id="WP_058616316.1">
    <property type="nucleotide sequence ID" value="NZ_CP083911.1"/>
</dbReference>
<dbReference type="Proteomes" id="UP000317763">
    <property type="component" value="Unassembled WGS sequence"/>
</dbReference>
<evidence type="ECO:0000256" key="1">
    <source>
        <dbReference type="ARBA" id="ARBA00004496"/>
    </source>
</evidence>
<reference evidence="11 12" key="1">
    <citation type="submission" date="2019-07" db="EMBL/GenBank/DDBJ databases">
        <title>Tepidimonas taiwanensis I1-1 draft genome.</title>
        <authorList>
            <person name="Da Costa M.S."/>
            <person name="Froufe H.J.C."/>
            <person name="Egas C."/>
            <person name="Albuquerque L."/>
        </authorList>
    </citation>
    <scope>NUCLEOTIDE SEQUENCE [LARGE SCALE GENOMIC DNA]</scope>
    <source>
        <strain evidence="11 12">I1-1</strain>
    </source>
</reference>
<evidence type="ECO:0000313" key="12">
    <source>
        <dbReference type="Proteomes" id="UP000317763"/>
    </source>
</evidence>
<keyword evidence="12" id="KW-1185">Reference proteome</keyword>
<dbReference type="GO" id="GO:0046872">
    <property type="term" value="F:metal ion binding"/>
    <property type="evidence" value="ECO:0007669"/>
    <property type="project" value="UniProtKB-KW"/>
</dbReference>
<dbReference type="OrthoDB" id="9800307at2"/>
<dbReference type="SUPFAM" id="SSF52540">
    <property type="entry name" value="P-loop containing nucleoside triphosphate hydrolases"/>
    <property type="match status" value="1"/>
</dbReference>
<dbReference type="Pfam" id="PF02367">
    <property type="entry name" value="TsaE"/>
    <property type="match status" value="1"/>
</dbReference>
<evidence type="ECO:0000313" key="11">
    <source>
        <dbReference type="EMBL" id="TSE31530.1"/>
    </source>
</evidence>
<keyword evidence="4" id="KW-0963">Cytoplasm</keyword>
<dbReference type="AlphaFoldDB" id="A0A554X6R4"/>
<evidence type="ECO:0000256" key="9">
    <source>
        <dbReference type="ARBA" id="ARBA00022842"/>
    </source>
</evidence>
<accession>A0A554X6R4</accession>
<comment type="caution">
    <text evidence="11">The sequence shown here is derived from an EMBL/GenBank/DDBJ whole genome shotgun (WGS) entry which is preliminary data.</text>
</comment>
<evidence type="ECO:0000256" key="3">
    <source>
        <dbReference type="ARBA" id="ARBA00019010"/>
    </source>
</evidence>
<dbReference type="NCBIfam" id="TIGR00150">
    <property type="entry name" value="T6A_YjeE"/>
    <property type="match status" value="1"/>
</dbReference>
<dbReference type="GO" id="GO:0005524">
    <property type="term" value="F:ATP binding"/>
    <property type="evidence" value="ECO:0007669"/>
    <property type="project" value="UniProtKB-KW"/>
</dbReference>
<evidence type="ECO:0000256" key="2">
    <source>
        <dbReference type="ARBA" id="ARBA00007599"/>
    </source>
</evidence>
<comment type="similarity">
    <text evidence="2">Belongs to the TsaE family.</text>
</comment>
<dbReference type="InterPro" id="IPR027417">
    <property type="entry name" value="P-loop_NTPase"/>
</dbReference>